<keyword evidence="2" id="KW-1185">Reference proteome</keyword>
<dbReference type="EMBL" id="JACHLC010000001">
    <property type="protein sequence ID" value="MBB6369680.1"/>
    <property type="molecule type" value="Genomic_DNA"/>
</dbReference>
<evidence type="ECO:0000313" key="2">
    <source>
        <dbReference type="Proteomes" id="UP000589738"/>
    </source>
</evidence>
<comment type="caution">
    <text evidence="1">The sequence shown here is derived from an EMBL/GenBank/DDBJ whole genome shotgun (WGS) entry which is preliminary data.</text>
</comment>
<name>A0A841N8C7_9FLAO</name>
<accession>A0A841N8C7</accession>
<dbReference type="AlphaFoldDB" id="A0A841N8C7"/>
<sequence length="271" mass="29469">MKKIYIILLSLLEIGVYAQVNISKNPADHQPHSDAILEVKSTSPATAVLLPTVPQISSAADPDGDEVFKGAIVYSKNNASIYEHDGTNWRSVYDYVVETKPQYLAHFSRPSNLILSCTGGFFPPYGCTSDGIMSLTNSGPSDFMGSQIHLSVASNVITVNETGLYRITYRSYASFDGLNTDEIQLRLQKANAATPGTFATIDYKPFIDANDDLGYSPVFNGSIVTQVNAGDKFRLQGYMRSGLSPVITSSTTFQNSNVHGTGEVIFEKIVL</sequence>
<dbReference type="Proteomes" id="UP000589738">
    <property type="component" value="Unassembled WGS sequence"/>
</dbReference>
<evidence type="ECO:0000313" key="1">
    <source>
        <dbReference type="EMBL" id="MBB6369680.1"/>
    </source>
</evidence>
<dbReference type="RefSeq" id="WP_184160306.1">
    <property type="nucleotide sequence ID" value="NZ_JACHLC010000001.1"/>
</dbReference>
<proteinExistence type="predicted"/>
<organism evidence="1 2">
    <name type="scientific">Chryseobacterium shigense</name>
    <dbReference type="NCBI Taxonomy" id="297244"/>
    <lineage>
        <taxon>Bacteria</taxon>
        <taxon>Pseudomonadati</taxon>
        <taxon>Bacteroidota</taxon>
        <taxon>Flavobacteriia</taxon>
        <taxon>Flavobacteriales</taxon>
        <taxon>Weeksellaceae</taxon>
        <taxon>Chryseobacterium group</taxon>
        <taxon>Chryseobacterium</taxon>
    </lineage>
</organism>
<reference evidence="1 2" key="1">
    <citation type="submission" date="2020-08" db="EMBL/GenBank/DDBJ databases">
        <title>Functional genomics of gut bacteria from endangered species of beetles.</title>
        <authorList>
            <person name="Carlos-Shanley C."/>
        </authorList>
    </citation>
    <scope>NUCLEOTIDE SEQUENCE [LARGE SCALE GENOMIC DNA]</scope>
    <source>
        <strain evidence="1 2">S00136</strain>
    </source>
</reference>
<protein>
    <submittedName>
        <fullName evidence="1">Uncharacterized protein</fullName>
    </submittedName>
</protein>
<gene>
    <name evidence="1" type="ORF">HNP36_000733</name>
</gene>